<feature type="compositionally biased region" description="Basic and acidic residues" evidence="3">
    <location>
        <begin position="282"/>
        <end position="311"/>
    </location>
</feature>
<name>A0A8E2JDV1_9PEZI</name>
<organism evidence="4 5">
    <name type="scientific">Lepidopterella palustris CBS 459.81</name>
    <dbReference type="NCBI Taxonomy" id="1314670"/>
    <lineage>
        <taxon>Eukaryota</taxon>
        <taxon>Fungi</taxon>
        <taxon>Dikarya</taxon>
        <taxon>Ascomycota</taxon>
        <taxon>Pezizomycotina</taxon>
        <taxon>Dothideomycetes</taxon>
        <taxon>Pleosporomycetidae</taxon>
        <taxon>Mytilinidiales</taxon>
        <taxon>Argynnaceae</taxon>
        <taxon>Lepidopterella</taxon>
    </lineage>
</organism>
<evidence type="ECO:0000256" key="1">
    <source>
        <dbReference type="ARBA" id="ARBA00004173"/>
    </source>
</evidence>
<dbReference type="InterPro" id="IPR011335">
    <property type="entry name" value="Restrct_endonuc-II-like"/>
</dbReference>
<dbReference type="SUPFAM" id="SSF52980">
    <property type="entry name" value="Restriction endonuclease-like"/>
    <property type="match status" value="1"/>
</dbReference>
<evidence type="ECO:0000256" key="2">
    <source>
        <dbReference type="ARBA" id="ARBA00023128"/>
    </source>
</evidence>
<dbReference type="GO" id="GO:0003676">
    <property type="term" value="F:nucleic acid binding"/>
    <property type="evidence" value="ECO:0007669"/>
    <property type="project" value="InterPro"/>
</dbReference>
<dbReference type="PANTHER" id="PTHR28133">
    <property type="entry name" value="REQUIRED FOR RESPIRATORY GROWTH PROTEIN 7, MITOCHONDRIAL"/>
    <property type="match status" value="1"/>
</dbReference>
<dbReference type="InterPro" id="IPR018828">
    <property type="entry name" value="RRG7"/>
</dbReference>
<reference evidence="4 5" key="1">
    <citation type="journal article" date="2016" name="Nat. Commun.">
        <title>Ectomycorrhizal ecology is imprinted in the genome of the dominant symbiotic fungus Cenococcum geophilum.</title>
        <authorList>
            <consortium name="DOE Joint Genome Institute"/>
            <person name="Peter M."/>
            <person name="Kohler A."/>
            <person name="Ohm R.A."/>
            <person name="Kuo A."/>
            <person name="Krutzmann J."/>
            <person name="Morin E."/>
            <person name="Arend M."/>
            <person name="Barry K.W."/>
            <person name="Binder M."/>
            <person name="Choi C."/>
            <person name="Clum A."/>
            <person name="Copeland A."/>
            <person name="Grisel N."/>
            <person name="Haridas S."/>
            <person name="Kipfer T."/>
            <person name="LaButti K."/>
            <person name="Lindquist E."/>
            <person name="Lipzen A."/>
            <person name="Maire R."/>
            <person name="Meier B."/>
            <person name="Mihaltcheva S."/>
            <person name="Molinier V."/>
            <person name="Murat C."/>
            <person name="Poggeler S."/>
            <person name="Quandt C.A."/>
            <person name="Sperisen C."/>
            <person name="Tritt A."/>
            <person name="Tisserant E."/>
            <person name="Crous P.W."/>
            <person name="Henrissat B."/>
            <person name="Nehls U."/>
            <person name="Egli S."/>
            <person name="Spatafora J.W."/>
            <person name="Grigoriev I.V."/>
            <person name="Martin F.M."/>
        </authorList>
    </citation>
    <scope>NUCLEOTIDE SEQUENCE [LARGE SCALE GENOMIC DNA]</scope>
    <source>
        <strain evidence="4 5">CBS 459.81</strain>
    </source>
</reference>
<feature type="region of interest" description="Disordered" evidence="3">
    <location>
        <begin position="282"/>
        <end position="410"/>
    </location>
</feature>
<keyword evidence="2" id="KW-0496">Mitochondrion</keyword>
<evidence type="ECO:0000256" key="3">
    <source>
        <dbReference type="SAM" id="MobiDB-lite"/>
    </source>
</evidence>
<feature type="compositionally biased region" description="Basic and acidic residues" evidence="3">
    <location>
        <begin position="401"/>
        <end position="410"/>
    </location>
</feature>
<dbReference type="OrthoDB" id="20734at2759"/>
<dbReference type="GO" id="GO:0005739">
    <property type="term" value="C:mitochondrion"/>
    <property type="evidence" value="ECO:0007669"/>
    <property type="project" value="UniProtKB-SubCell"/>
</dbReference>
<evidence type="ECO:0000313" key="4">
    <source>
        <dbReference type="EMBL" id="OCK79010.1"/>
    </source>
</evidence>
<dbReference type="AlphaFoldDB" id="A0A8E2JDV1"/>
<sequence>MLPLLRRQCQSLPLSIPVLRRSRTTTTKLTVTPGSNHHNDLPSFLTYAERVNLSSTKTVYVGTHYEYTVAIALLRLGFSLIRTGRRADNGIDLIGHWTIPQFPEPLPVIVQCKARNDRLAPKHVREMEGAFQSVPVEWKKKDVLGLLVTTQKATKGVLGVLGMNRWPMGFLKITHAGTVEQFVWNRSAVERGLEGVGVNARYPAKKSEVVVEGVGEMGGQREKEEVVGTALSGRKKRALKESGVTKDIQLTWMGQPIFPDREELDDKTVKLGEDIKGQRCRPRELGVEVMEPKPKRGRPRKDAAVEEKPKAEVSSAKTDSTVEEKPKAKVGCSKKALAVDEKQKPKRGRPKKDSPKEDPAVIYERGLKRKRDQRKADGIAKNKPRPNRSIFNDGKSTLLVEESHTPKDQK</sequence>
<dbReference type="GO" id="GO:0006302">
    <property type="term" value="P:double-strand break repair"/>
    <property type="evidence" value="ECO:0007669"/>
    <property type="project" value="UniProtKB-ARBA"/>
</dbReference>
<comment type="subcellular location">
    <subcellularLocation>
        <location evidence="1">Mitochondrion</location>
    </subcellularLocation>
</comment>
<dbReference type="Proteomes" id="UP000250266">
    <property type="component" value="Unassembled WGS sequence"/>
</dbReference>
<dbReference type="PANTHER" id="PTHR28133:SF1">
    <property type="entry name" value="REQUIRED FOR RESPIRATORY GROWTH PROTEIN 7, MITOCHONDRIAL"/>
    <property type="match status" value="1"/>
</dbReference>
<dbReference type="Pfam" id="PF10356">
    <property type="entry name" value="RRG7"/>
    <property type="match status" value="2"/>
</dbReference>
<dbReference type="InterPro" id="IPR011856">
    <property type="entry name" value="tRNA_endonuc-like_dom_sf"/>
</dbReference>
<protein>
    <recommendedName>
        <fullName evidence="6">Required for respiratory growth protein 7, mitochondrial</fullName>
    </recommendedName>
</protein>
<dbReference type="EMBL" id="KV745028">
    <property type="protein sequence ID" value="OCK79010.1"/>
    <property type="molecule type" value="Genomic_DNA"/>
</dbReference>
<keyword evidence="5" id="KW-1185">Reference proteome</keyword>
<evidence type="ECO:0008006" key="6">
    <source>
        <dbReference type="Google" id="ProtNLM"/>
    </source>
</evidence>
<evidence type="ECO:0000313" key="5">
    <source>
        <dbReference type="Proteomes" id="UP000250266"/>
    </source>
</evidence>
<accession>A0A8E2JDV1</accession>
<proteinExistence type="predicted"/>
<dbReference type="Gene3D" id="3.40.1350.10">
    <property type="match status" value="1"/>
</dbReference>
<gene>
    <name evidence="4" type="ORF">K432DRAFT_383437</name>
</gene>